<evidence type="ECO:0000313" key="2">
    <source>
        <dbReference type="EMBL" id="ETK82469.1"/>
    </source>
</evidence>
<feature type="compositionally biased region" description="Low complexity" evidence="1">
    <location>
        <begin position="132"/>
        <end position="147"/>
    </location>
</feature>
<gene>
    <name evidence="2" type="ORF">L915_12133</name>
</gene>
<dbReference type="AlphaFoldDB" id="W2GHU2"/>
<dbReference type="EMBL" id="KI687196">
    <property type="protein sequence ID" value="ETK82469.1"/>
    <property type="molecule type" value="Genomic_DNA"/>
</dbReference>
<dbReference type="Proteomes" id="UP000053236">
    <property type="component" value="Unassembled WGS sequence"/>
</dbReference>
<reference evidence="2" key="1">
    <citation type="submission" date="2013-11" db="EMBL/GenBank/DDBJ databases">
        <title>The Genome Sequence of Phytophthora parasitica CJ02B3.</title>
        <authorList>
            <consortium name="The Broad Institute Genomics Platform"/>
            <person name="Russ C."/>
            <person name="Tyler B."/>
            <person name="Panabieres F."/>
            <person name="Shan W."/>
            <person name="Tripathy S."/>
            <person name="Grunwald N."/>
            <person name="Machado M."/>
            <person name="Johnson C.S."/>
            <person name="Arredondo F."/>
            <person name="Hong C."/>
            <person name="Coffey M."/>
            <person name="Young S.K."/>
            <person name="Zeng Q."/>
            <person name="Gargeya S."/>
            <person name="Fitzgerald M."/>
            <person name="Abouelleil A."/>
            <person name="Alvarado L."/>
            <person name="Chapman S.B."/>
            <person name="Gainer-Dewar J."/>
            <person name="Goldberg J."/>
            <person name="Griggs A."/>
            <person name="Gujja S."/>
            <person name="Hansen M."/>
            <person name="Howarth C."/>
            <person name="Imamovic A."/>
            <person name="Ireland A."/>
            <person name="Larimer J."/>
            <person name="McCowan C."/>
            <person name="Murphy C."/>
            <person name="Pearson M."/>
            <person name="Poon T.W."/>
            <person name="Priest M."/>
            <person name="Roberts A."/>
            <person name="Saif S."/>
            <person name="Shea T."/>
            <person name="Sykes S."/>
            <person name="Wortman J."/>
            <person name="Nusbaum C."/>
            <person name="Birren B."/>
        </authorList>
    </citation>
    <scope>NUCLEOTIDE SEQUENCE [LARGE SCALE GENOMIC DNA]</scope>
    <source>
        <strain evidence="2">CJ02B3</strain>
    </source>
</reference>
<dbReference type="VEuPathDB" id="FungiDB:PPTG_14000"/>
<sequence>MEEAPEARPSTAETLDGSEVGTSHNSERGLTEHQEERERGREEYLTGVQRRIESYENCAAAITAATTSLQQLSGHLDAMQQATQQLNAFTGEQENGDDHPKRTWNSSTKLTQPRRATASAVGNRGRRIQDAPRQPRTPRQTRTNLQRVGEHSNEAENEQQTLTRELLERAVSTAFGGLLKDSTLDATAFPDDRESQLSGLSIVHDRENTPPVRSPATKIEAKLRTTLEKSSSLSAAHRQRRHEHTEVLQQATDDTKVAREFQRRMKHASFEHRERKLAVQTLQARIQREIAFLTATAADLEKKEFLLDDAFESYERALRLELGLEQSETG</sequence>
<accession>W2GHU2</accession>
<feature type="region of interest" description="Disordered" evidence="1">
    <location>
        <begin position="1"/>
        <end position="43"/>
    </location>
</feature>
<feature type="region of interest" description="Disordered" evidence="1">
    <location>
        <begin position="228"/>
        <end position="248"/>
    </location>
</feature>
<feature type="region of interest" description="Disordered" evidence="1">
    <location>
        <begin position="91"/>
        <end position="159"/>
    </location>
</feature>
<evidence type="ECO:0000256" key="1">
    <source>
        <dbReference type="SAM" id="MobiDB-lite"/>
    </source>
</evidence>
<feature type="compositionally biased region" description="Basic and acidic residues" evidence="1">
    <location>
        <begin position="25"/>
        <end position="43"/>
    </location>
</feature>
<proteinExistence type="predicted"/>
<protein>
    <submittedName>
        <fullName evidence="2">Uncharacterized protein</fullName>
    </submittedName>
</protein>
<name>W2GHU2_PHYNI</name>
<organism evidence="2">
    <name type="scientific">Phytophthora nicotianae</name>
    <name type="common">Potato buckeye rot agent</name>
    <name type="synonym">Phytophthora parasitica</name>
    <dbReference type="NCBI Taxonomy" id="4792"/>
    <lineage>
        <taxon>Eukaryota</taxon>
        <taxon>Sar</taxon>
        <taxon>Stramenopiles</taxon>
        <taxon>Oomycota</taxon>
        <taxon>Peronosporomycetes</taxon>
        <taxon>Peronosporales</taxon>
        <taxon>Peronosporaceae</taxon>
        <taxon>Phytophthora</taxon>
    </lineage>
</organism>